<comment type="function">
    <text evidence="16">Peptidoglycan polymerase that is essential for cell division.</text>
</comment>
<organism evidence="17 18">
    <name type="scientific">Ramlibacter henchirensis</name>
    <dbReference type="NCBI Taxonomy" id="204072"/>
    <lineage>
        <taxon>Bacteria</taxon>
        <taxon>Pseudomonadati</taxon>
        <taxon>Pseudomonadota</taxon>
        <taxon>Betaproteobacteria</taxon>
        <taxon>Burkholderiales</taxon>
        <taxon>Comamonadaceae</taxon>
        <taxon>Ramlibacter</taxon>
    </lineage>
</organism>
<feature type="transmembrane region" description="Helical" evidence="16">
    <location>
        <begin position="215"/>
        <end position="233"/>
    </location>
</feature>
<comment type="pathway">
    <text evidence="2 16">Cell wall biogenesis; peptidoglycan biosynthesis.</text>
</comment>
<evidence type="ECO:0000256" key="14">
    <source>
        <dbReference type="ARBA" id="ARBA00038053"/>
    </source>
</evidence>
<dbReference type="OrthoDB" id="9768187at2"/>
<feature type="transmembrane region" description="Helical" evidence="16">
    <location>
        <begin position="330"/>
        <end position="353"/>
    </location>
</feature>
<dbReference type="InterPro" id="IPR001182">
    <property type="entry name" value="FtsW/RodA"/>
</dbReference>
<evidence type="ECO:0000256" key="3">
    <source>
        <dbReference type="ARBA" id="ARBA00022475"/>
    </source>
</evidence>
<keyword evidence="18" id="KW-1185">Reference proteome</keyword>
<dbReference type="EMBL" id="SMLM01000001">
    <property type="protein sequence ID" value="TFZ05286.1"/>
    <property type="molecule type" value="Genomic_DNA"/>
</dbReference>
<dbReference type="GO" id="GO:0032153">
    <property type="term" value="C:cell division site"/>
    <property type="evidence" value="ECO:0007669"/>
    <property type="project" value="UniProtKB-UniRule"/>
</dbReference>
<dbReference type="UniPathway" id="UPA00219"/>
<dbReference type="GO" id="GO:0015648">
    <property type="term" value="F:lipid-linked peptidoglycan transporter activity"/>
    <property type="evidence" value="ECO:0007669"/>
    <property type="project" value="TreeGrafter"/>
</dbReference>
<keyword evidence="13 16" id="KW-0961">Cell wall biogenesis/degradation</keyword>
<comment type="similarity">
    <text evidence="14 16">Belongs to the SEDS family. FtsW subfamily.</text>
</comment>
<accession>A0A4Z0C176</accession>
<feature type="transmembrane region" description="Helical" evidence="16">
    <location>
        <begin position="36"/>
        <end position="57"/>
    </location>
</feature>
<evidence type="ECO:0000256" key="12">
    <source>
        <dbReference type="ARBA" id="ARBA00023306"/>
    </source>
</evidence>
<feature type="transmembrane region" description="Helical" evidence="16">
    <location>
        <begin position="293"/>
        <end position="318"/>
    </location>
</feature>
<comment type="catalytic activity">
    <reaction evidence="15 16">
        <text>[GlcNAc-(1-&gt;4)-Mur2Ac(oyl-L-Ala-gamma-D-Glu-L-Lys-D-Ala-D-Ala)](n)-di-trans,octa-cis-undecaprenyl diphosphate + beta-D-GlcNAc-(1-&gt;4)-Mur2Ac(oyl-L-Ala-gamma-D-Glu-L-Lys-D-Ala-D-Ala)-di-trans,octa-cis-undecaprenyl diphosphate = [GlcNAc-(1-&gt;4)-Mur2Ac(oyl-L-Ala-gamma-D-Glu-L-Lys-D-Ala-D-Ala)](n+1)-di-trans,octa-cis-undecaprenyl diphosphate + di-trans,octa-cis-undecaprenyl diphosphate + H(+)</text>
        <dbReference type="Rhea" id="RHEA:23708"/>
        <dbReference type="Rhea" id="RHEA-COMP:9602"/>
        <dbReference type="Rhea" id="RHEA-COMP:9603"/>
        <dbReference type="ChEBI" id="CHEBI:15378"/>
        <dbReference type="ChEBI" id="CHEBI:58405"/>
        <dbReference type="ChEBI" id="CHEBI:60033"/>
        <dbReference type="ChEBI" id="CHEBI:78435"/>
        <dbReference type="EC" id="2.4.99.28"/>
    </reaction>
</comment>
<dbReference type="GO" id="GO:0005886">
    <property type="term" value="C:plasma membrane"/>
    <property type="evidence" value="ECO:0007669"/>
    <property type="project" value="UniProtKB-SubCell"/>
</dbReference>
<evidence type="ECO:0000256" key="16">
    <source>
        <dbReference type="HAMAP-Rule" id="MF_00913"/>
    </source>
</evidence>
<keyword evidence="12 16" id="KW-0131">Cell cycle</keyword>
<dbReference type="EC" id="2.4.99.28" evidence="16"/>
<keyword evidence="5 16" id="KW-0328">Glycosyltransferase</keyword>
<dbReference type="GO" id="GO:0043093">
    <property type="term" value="P:FtsZ-dependent cytokinesis"/>
    <property type="evidence" value="ECO:0007669"/>
    <property type="project" value="UniProtKB-UniRule"/>
</dbReference>
<dbReference type="RefSeq" id="WP_135261367.1">
    <property type="nucleotide sequence ID" value="NZ_SMLM01000001.1"/>
</dbReference>
<dbReference type="Pfam" id="PF01098">
    <property type="entry name" value="FTSW_RODA_SPOVE"/>
    <property type="match status" value="1"/>
</dbReference>
<dbReference type="InterPro" id="IPR018365">
    <property type="entry name" value="Cell_cycle_FtsW-rel_CS"/>
</dbReference>
<evidence type="ECO:0000313" key="18">
    <source>
        <dbReference type="Proteomes" id="UP000298180"/>
    </source>
</evidence>
<evidence type="ECO:0000313" key="17">
    <source>
        <dbReference type="EMBL" id="TFZ05286.1"/>
    </source>
</evidence>
<keyword evidence="9 16" id="KW-0573">Peptidoglycan synthesis</keyword>
<evidence type="ECO:0000256" key="9">
    <source>
        <dbReference type="ARBA" id="ARBA00022984"/>
    </source>
</evidence>
<dbReference type="AlphaFoldDB" id="A0A4Z0C176"/>
<feature type="transmembrane region" description="Helical" evidence="16">
    <location>
        <begin position="373"/>
        <end position="394"/>
    </location>
</feature>
<reference evidence="17 18" key="1">
    <citation type="submission" date="2019-03" db="EMBL/GenBank/DDBJ databases">
        <title>Ramlibacter henchirensis DSM 14656, whole genome shotgun sequence.</title>
        <authorList>
            <person name="Zhang X."/>
            <person name="Feng G."/>
            <person name="Zhu H."/>
        </authorList>
    </citation>
    <scope>NUCLEOTIDE SEQUENCE [LARGE SCALE GENOMIC DNA]</scope>
    <source>
        <strain evidence="17 18">DSM 14656</strain>
    </source>
</reference>
<feature type="transmembrane region" description="Helical" evidence="16">
    <location>
        <begin position="167"/>
        <end position="187"/>
    </location>
</feature>
<evidence type="ECO:0000256" key="10">
    <source>
        <dbReference type="ARBA" id="ARBA00022989"/>
    </source>
</evidence>
<name>A0A4Z0C176_9BURK</name>
<dbReference type="PANTHER" id="PTHR30474">
    <property type="entry name" value="CELL CYCLE PROTEIN"/>
    <property type="match status" value="1"/>
</dbReference>
<evidence type="ECO:0000256" key="13">
    <source>
        <dbReference type="ARBA" id="ARBA00023316"/>
    </source>
</evidence>
<feature type="transmembrane region" description="Helical" evidence="16">
    <location>
        <begin position="101"/>
        <end position="121"/>
    </location>
</feature>
<evidence type="ECO:0000256" key="1">
    <source>
        <dbReference type="ARBA" id="ARBA00004651"/>
    </source>
</evidence>
<feature type="transmembrane region" description="Helical" evidence="16">
    <location>
        <begin position="77"/>
        <end position="95"/>
    </location>
</feature>
<protein>
    <recommendedName>
        <fullName evidence="16">Probable peptidoglycan glycosyltransferase FtsW</fullName>
        <shortName evidence="16">PGT</shortName>
        <ecNumber evidence="16">2.4.99.28</ecNumber>
    </recommendedName>
    <alternativeName>
        <fullName evidence="16">Cell division protein FtsW</fullName>
    </alternativeName>
    <alternativeName>
        <fullName evidence="16">Cell wall polymerase</fullName>
    </alternativeName>
    <alternativeName>
        <fullName evidence="16">Peptidoglycan polymerase</fullName>
        <shortName evidence="16">PG polymerase</shortName>
    </alternativeName>
</protein>
<dbReference type="InterPro" id="IPR013437">
    <property type="entry name" value="FtsW"/>
</dbReference>
<feature type="transmembrane region" description="Helical" evidence="16">
    <location>
        <begin position="193"/>
        <end position="210"/>
    </location>
</feature>
<keyword evidence="7 16" id="KW-0812">Transmembrane</keyword>
<dbReference type="PROSITE" id="PS00428">
    <property type="entry name" value="FTSW_RODA_SPOVE"/>
    <property type="match status" value="1"/>
</dbReference>
<dbReference type="Proteomes" id="UP000298180">
    <property type="component" value="Unassembled WGS sequence"/>
</dbReference>
<keyword evidence="16" id="KW-0997">Cell inner membrane</keyword>
<evidence type="ECO:0000256" key="7">
    <source>
        <dbReference type="ARBA" id="ARBA00022692"/>
    </source>
</evidence>
<keyword evidence="8 16" id="KW-0133">Cell shape</keyword>
<dbReference type="HAMAP" id="MF_00913">
    <property type="entry name" value="PGT_FtsW_proteobact"/>
    <property type="match status" value="1"/>
</dbReference>
<dbReference type="PANTHER" id="PTHR30474:SF2">
    <property type="entry name" value="PEPTIDOGLYCAN GLYCOSYLTRANSFERASE FTSW-RELATED"/>
    <property type="match status" value="1"/>
</dbReference>
<dbReference type="GO" id="GO:0008360">
    <property type="term" value="P:regulation of cell shape"/>
    <property type="evidence" value="ECO:0007669"/>
    <property type="project" value="UniProtKB-KW"/>
</dbReference>
<comment type="caution">
    <text evidence="17">The sequence shown here is derived from an EMBL/GenBank/DDBJ whole genome shotgun (WGS) entry which is preliminary data.</text>
</comment>
<keyword evidence="11 16" id="KW-0472">Membrane</keyword>
<evidence type="ECO:0000256" key="8">
    <source>
        <dbReference type="ARBA" id="ARBA00022960"/>
    </source>
</evidence>
<keyword evidence="10 16" id="KW-1133">Transmembrane helix</keyword>
<dbReference type="GO" id="GO:0071555">
    <property type="term" value="P:cell wall organization"/>
    <property type="evidence" value="ECO:0007669"/>
    <property type="project" value="UniProtKB-KW"/>
</dbReference>
<gene>
    <name evidence="16 17" type="primary">ftsW</name>
    <name evidence="17" type="ORF">EZ313_01015</name>
</gene>
<dbReference type="NCBIfam" id="TIGR02614">
    <property type="entry name" value="ftsW"/>
    <property type="match status" value="1"/>
</dbReference>
<proteinExistence type="inferred from homology"/>
<sequence>MNALVSRVGGWFGGGSRERYPGRAAPSRVQAFDQPLFWVTVALLAFGLVMVYSASIALPDNPKFARYAHTHFLVRHLLSLVLGFVIALIAFQVPVGTWEKAAPWLFVASLALLIVVLIPHVGKGVNGARRWISLGAMSFQPSELAKFAVLLYAADYMVRKMDVKERFFRAVLPMAGAVAVVGVLLLAEPDMGAFMVIAVIAMGILFLGGVNARMFFLIAAVIVVAFVLMIALSEWRRERIFAYLDPFSEAHALGKGYQLSHSLIAIGRGEIFGVGLGGSVEKLHWLPEAHTDFLLAVIGEEFGLVGVLAVILCFLWMTRRIMHIGRQAVALDRVFAGLVAQGIGLWIGFQAFINMGVNLGALPTKGLTLPLMSYGGSAILMNLVAIAVVLRIDYENRVLMRGGRSR</sequence>
<evidence type="ECO:0000256" key="4">
    <source>
        <dbReference type="ARBA" id="ARBA00022618"/>
    </source>
</evidence>
<dbReference type="GO" id="GO:0009252">
    <property type="term" value="P:peptidoglycan biosynthetic process"/>
    <property type="evidence" value="ECO:0007669"/>
    <property type="project" value="UniProtKB-UniRule"/>
</dbReference>
<comment type="subcellular location">
    <subcellularLocation>
        <location evidence="16">Cell inner membrane</location>
        <topology evidence="16">Multi-pass membrane protein</topology>
    </subcellularLocation>
    <subcellularLocation>
        <location evidence="1">Cell membrane</location>
        <topology evidence="1">Multi-pass membrane protein</topology>
    </subcellularLocation>
    <text evidence="16">Localizes to the division septum.</text>
</comment>
<evidence type="ECO:0000256" key="5">
    <source>
        <dbReference type="ARBA" id="ARBA00022676"/>
    </source>
</evidence>
<evidence type="ECO:0000256" key="11">
    <source>
        <dbReference type="ARBA" id="ARBA00023136"/>
    </source>
</evidence>
<evidence type="ECO:0000256" key="15">
    <source>
        <dbReference type="ARBA" id="ARBA00049902"/>
    </source>
</evidence>
<dbReference type="GO" id="GO:0008955">
    <property type="term" value="F:peptidoglycan glycosyltransferase activity"/>
    <property type="evidence" value="ECO:0007669"/>
    <property type="project" value="UniProtKB-UniRule"/>
</dbReference>
<keyword evidence="4 16" id="KW-0132">Cell division</keyword>
<evidence type="ECO:0000256" key="2">
    <source>
        <dbReference type="ARBA" id="ARBA00004752"/>
    </source>
</evidence>
<evidence type="ECO:0000256" key="6">
    <source>
        <dbReference type="ARBA" id="ARBA00022679"/>
    </source>
</evidence>
<keyword evidence="3 16" id="KW-1003">Cell membrane</keyword>
<keyword evidence="6 16" id="KW-0808">Transferase</keyword>